<dbReference type="EMBL" id="RRAZ01000036">
    <property type="protein sequence ID" value="RRH70153.1"/>
    <property type="molecule type" value="Genomic_DNA"/>
</dbReference>
<dbReference type="SUPFAM" id="SSF51182">
    <property type="entry name" value="RmlC-like cupins"/>
    <property type="match status" value="1"/>
</dbReference>
<evidence type="ECO:0000313" key="2">
    <source>
        <dbReference type="Proteomes" id="UP000282125"/>
    </source>
</evidence>
<dbReference type="Proteomes" id="UP000282125">
    <property type="component" value="Unassembled WGS sequence"/>
</dbReference>
<organism evidence="1 2">
    <name type="scientific">Falsigemmobacter faecalis</name>
    <dbReference type="NCBI Taxonomy" id="2488730"/>
    <lineage>
        <taxon>Bacteria</taxon>
        <taxon>Pseudomonadati</taxon>
        <taxon>Pseudomonadota</taxon>
        <taxon>Alphaproteobacteria</taxon>
        <taxon>Rhodobacterales</taxon>
        <taxon>Paracoccaceae</taxon>
        <taxon>Falsigemmobacter</taxon>
    </lineage>
</organism>
<dbReference type="Gene3D" id="2.60.120.10">
    <property type="entry name" value="Jelly Rolls"/>
    <property type="match status" value="1"/>
</dbReference>
<evidence type="ECO:0008006" key="3">
    <source>
        <dbReference type="Google" id="ProtNLM"/>
    </source>
</evidence>
<protein>
    <recommendedName>
        <fullName evidence="3">HutD family protein</fullName>
    </recommendedName>
</protein>
<comment type="caution">
    <text evidence="1">The sequence shown here is derived from an EMBL/GenBank/DDBJ whole genome shotgun (WGS) entry which is preliminary data.</text>
</comment>
<keyword evidence="2" id="KW-1185">Reference proteome</keyword>
<dbReference type="PANTHER" id="PTHR37943">
    <property type="entry name" value="PROTEIN VES"/>
    <property type="match status" value="1"/>
</dbReference>
<reference evidence="1 2" key="1">
    <citation type="submission" date="2018-11" db="EMBL/GenBank/DDBJ databases">
        <title>Gemmobacter sp. nov., YIM 102744-1 draft genome.</title>
        <authorList>
            <person name="Li G."/>
            <person name="Jiang Y."/>
        </authorList>
    </citation>
    <scope>NUCLEOTIDE SEQUENCE [LARGE SCALE GENOMIC DNA]</scope>
    <source>
        <strain evidence="1 2">YIM 102744-1</strain>
    </source>
</reference>
<sequence length="197" mass="21104">MEVRDMDFRLIRLADTQQLRWKNGAGAARSIWREGDVASPDWELAVAEMTGTQPFSSYPGVDRSLFVTEGALVIRSEVRDVTLTPLSEGLEFPGEEVITGTSPGEGVMLDFNILTRRSVCRHSAVRRLGGQGTELSVAGGWTVVHAALGTVCVSAGEDVTLHQGDTLILRGSADTPKTVKLRIGSGSAAITAEILPR</sequence>
<dbReference type="PANTHER" id="PTHR37943:SF1">
    <property type="entry name" value="PROTEIN VES"/>
    <property type="match status" value="1"/>
</dbReference>
<accession>A0A3P3D727</accession>
<name>A0A3P3D727_9RHOB</name>
<dbReference type="AlphaFoldDB" id="A0A3P3D727"/>
<dbReference type="InterPro" id="IPR011051">
    <property type="entry name" value="RmlC_Cupin_sf"/>
</dbReference>
<evidence type="ECO:0000313" key="1">
    <source>
        <dbReference type="EMBL" id="RRH70153.1"/>
    </source>
</evidence>
<gene>
    <name evidence="1" type="ORF">EG244_17335</name>
</gene>
<dbReference type="InterPro" id="IPR010282">
    <property type="entry name" value="Uncharacterised_HutD/Ves"/>
</dbReference>
<dbReference type="Pfam" id="PF05962">
    <property type="entry name" value="HutD"/>
    <property type="match status" value="1"/>
</dbReference>
<dbReference type="InterPro" id="IPR014710">
    <property type="entry name" value="RmlC-like_jellyroll"/>
</dbReference>
<proteinExistence type="predicted"/>